<dbReference type="PANTHER" id="PTHR12526">
    <property type="entry name" value="GLYCOSYLTRANSFERASE"/>
    <property type="match status" value="1"/>
</dbReference>
<keyword evidence="3" id="KW-0328">Glycosyltransferase</keyword>
<dbReference type="CDD" id="cd03801">
    <property type="entry name" value="GT4_PimA-like"/>
    <property type="match status" value="1"/>
</dbReference>
<sequence length="383" mass="42054">MRILRINSWDGPGTGGAEGYLRSVMDELESRGHPNLLVNLTDVRPTAPVPDERYLPMVPMTAAKARMRQDLGELPRVSAFLEETVRSFRPDLVQLHHFEAAFTTVGRFLRQLGVPLVVTAHDAWLVCPIGTLVRPGTVICEGGIRWRCQFTGCAVGRGLPYSLWQKRLFDAWVAPKVRAYLCPSRSLMDYLDRHRYRPAVHLPSFAQIPLQVQQGSAPYPRGAAHIGWIGRLESYKGVEDLLRAFVRVRSQYPDAILDIAGDGSARPALASLSEQLGLGPAVKWLGRVRGPEKEAFFAGVKVLAVPSSQYENFPLVALEALARGRPVVGTAIGGIPEIVEDGRNGRIVPIQDPAALAEGLLDVLKDPARGEAWGATGRRKVLQ</sequence>
<reference evidence="3" key="2">
    <citation type="journal article" date="2014" name="ISME J.">
        <title>Microbial stratification in low pH oxic and suboxic macroscopic growths along an acid mine drainage.</title>
        <authorList>
            <person name="Mendez-Garcia C."/>
            <person name="Mesa V."/>
            <person name="Sprenger R.R."/>
            <person name="Richter M."/>
            <person name="Diez M.S."/>
            <person name="Solano J."/>
            <person name="Bargiela R."/>
            <person name="Golyshina O.V."/>
            <person name="Manteca A."/>
            <person name="Ramos J.L."/>
            <person name="Gallego J.R."/>
            <person name="Llorente I."/>
            <person name="Martins Dos Santos V.A."/>
            <person name="Jensen O.N."/>
            <person name="Pelaez A.I."/>
            <person name="Sanchez J."/>
            <person name="Ferrer M."/>
        </authorList>
    </citation>
    <scope>NUCLEOTIDE SEQUENCE</scope>
</reference>
<evidence type="ECO:0000259" key="2">
    <source>
        <dbReference type="Pfam" id="PF13439"/>
    </source>
</evidence>
<evidence type="ECO:0000259" key="1">
    <source>
        <dbReference type="Pfam" id="PF00534"/>
    </source>
</evidence>
<dbReference type="EC" id="2.4.-.-" evidence="3"/>
<feature type="non-terminal residue" evidence="3">
    <location>
        <position position="383"/>
    </location>
</feature>
<dbReference type="EMBL" id="AUZY01001978">
    <property type="protein sequence ID" value="EQD73401.1"/>
    <property type="molecule type" value="Genomic_DNA"/>
</dbReference>
<dbReference type="Gene3D" id="3.40.50.2000">
    <property type="entry name" value="Glycogen Phosphorylase B"/>
    <property type="match status" value="2"/>
</dbReference>
<keyword evidence="3" id="KW-0808">Transferase</keyword>
<comment type="caution">
    <text evidence="3">The sequence shown here is derived from an EMBL/GenBank/DDBJ whole genome shotgun (WGS) entry which is preliminary data.</text>
</comment>
<dbReference type="PANTHER" id="PTHR12526:SF635">
    <property type="entry name" value="GLYCOSYL TRANSFERASE GROUP 1"/>
    <property type="match status" value="1"/>
</dbReference>
<dbReference type="Pfam" id="PF00534">
    <property type="entry name" value="Glycos_transf_1"/>
    <property type="match status" value="1"/>
</dbReference>
<evidence type="ECO:0000313" key="3">
    <source>
        <dbReference type="EMBL" id="EQD73401.1"/>
    </source>
</evidence>
<protein>
    <submittedName>
        <fullName evidence="3">Glycosyl transferase group 1</fullName>
        <ecNumber evidence="3">2.4.-.-</ecNumber>
    </submittedName>
</protein>
<organism evidence="3">
    <name type="scientific">mine drainage metagenome</name>
    <dbReference type="NCBI Taxonomy" id="410659"/>
    <lineage>
        <taxon>unclassified sequences</taxon>
        <taxon>metagenomes</taxon>
        <taxon>ecological metagenomes</taxon>
    </lineage>
</organism>
<accession>T1BKC7</accession>
<dbReference type="SUPFAM" id="SSF53756">
    <property type="entry name" value="UDP-Glycosyltransferase/glycogen phosphorylase"/>
    <property type="match status" value="1"/>
</dbReference>
<feature type="domain" description="Glycosyl transferase family 1" evidence="1">
    <location>
        <begin position="227"/>
        <end position="379"/>
    </location>
</feature>
<dbReference type="InterPro" id="IPR001296">
    <property type="entry name" value="Glyco_trans_1"/>
</dbReference>
<gene>
    <name evidence="3" type="ORF">B1B_03234</name>
</gene>
<dbReference type="AlphaFoldDB" id="T1BKC7"/>
<reference evidence="3" key="1">
    <citation type="submission" date="2013-08" db="EMBL/GenBank/DDBJ databases">
        <authorList>
            <person name="Mendez C."/>
            <person name="Richter M."/>
            <person name="Ferrer M."/>
            <person name="Sanchez J."/>
        </authorList>
    </citation>
    <scope>NUCLEOTIDE SEQUENCE</scope>
</reference>
<dbReference type="Pfam" id="PF13439">
    <property type="entry name" value="Glyco_transf_4"/>
    <property type="match status" value="1"/>
</dbReference>
<dbReference type="InterPro" id="IPR028098">
    <property type="entry name" value="Glyco_trans_4-like_N"/>
</dbReference>
<name>T1BKC7_9ZZZZ</name>
<dbReference type="GO" id="GO:0016757">
    <property type="term" value="F:glycosyltransferase activity"/>
    <property type="evidence" value="ECO:0007669"/>
    <property type="project" value="UniProtKB-KW"/>
</dbReference>
<proteinExistence type="predicted"/>
<feature type="domain" description="Glycosyltransferase subfamily 4-like N-terminal" evidence="2">
    <location>
        <begin position="15"/>
        <end position="198"/>
    </location>
</feature>